<sequence>MKTGSKILFDTLFMLALVLLAAQGALICFLPERWKAVRARFPRGYNPDSPGGRMMERYRTRKATFADRFGGFALLIMALAALVWFAHRF</sequence>
<proteinExistence type="predicted"/>
<feature type="transmembrane region" description="Helical" evidence="1">
    <location>
        <begin position="12"/>
        <end position="30"/>
    </location>
</feature>
<dbReference type="EMBL" id="OMOD01000154">
    <property type="protein sequence ID" value="SPF45333.1"/>
    <property type="molecule type" value="Genomic_DNA"/>
</dbReference>
<gene>
    <name evidence="2" type="ORF">SBA1_590016</name>
</gene>
<name>A0A2U3L0D6_9BACT</name>
<evidence type="ECO:0000313" key="2">
    <source>
        <dbReference type="EMBL" id="SPF45333.1"/>
    </source>
</evidence>
<keyword evidence="1" id="KW-1133">Transmembrane helix</keyword>
<protein>
    <submittedName>
        <fullName evidence="2">Uncharacterized protein</fullName>
    </submittedName>
</protein>
<organism evidence="2 3">
    <name type="scientific">Candidatus Sulfotelmatobacter kueseliae</name>
    <dbReference type="NCBI Taxonomy" id="2042962"/>
    <lineage>
        <taxon>Bacteria</taxon>
        <taxon>Pseudomonadati</taxon>
        <taxon>Acidobacteriota</taxon>
        <taxon>Terriglobia</taxon>
        <taxon>Terriglobales</taxon>
        <taxon>Candidatus Korobacteraceae</taxon>
        <taxon>Candidatus Sulfotelmatobacter</taxon>
    </lineage>
</organism>
<keyword evidence="1" id="KW-0472">Membrane</keyword>
<evidence type="ECO:0000313" key="3">
    <source>
        <dbReference type="Proteomes" id="UP000238701"/>
    </source>
</evidence>
<feature type="transmembrane region" description="Helical" evidence="1">
    <location>
        <begin position="65"/>
        <end position="86"/>
    </location>
</feature>
<evidence type="ECO:0000256" key="1">
    <source>
        <dbReference type="SAM" id="Phobius"/>
    </source>
</evidence>
<accession>A0A2U3L0D6</accession>
<dbReference type="AlphaFoldDB" id="A0A2U3L0D6"/>
<reference evidence="3" key="1">
    <citation type="submission" date="2018-02" db="EMBL/GenBank/DDBJ databases">
        <authorList>
            <person name="Hausmann B."/>
        </authorList>
    </citation>
    <scope>NUCLEOTIDE SEQUENCE [LARGE SCALE GENOMIC DNA]</scope>
    <source>
        <strain evidence="3">Peat soil MAG SbA1</strain>
    </source>
</reference>
<dbReference type="Proteomes" id="UP000238701">
    <property type="component" value="Unassembled WGS sequence"/>
</dbReference>
<keyword evidence="1" id="KW-0812">Transmembrane</keyword>